<evidence type="ECO:0000256" key="1">
    <source>
        <dbReference type="SAM" id="Phobius"/>
    </source>
</evidence>
<dbReference type="Proteomes" id="UP001059209">
    <property type="component" value="Chromosome"/>
</dbReference>
<keyword evidence="1" id="KW-1133">Transmembrane helix</keyword>
<dbReference type="EMBL" id="CP104205">
    <property type="protein sequence ID" value="UWX54119.1"/>
    <property type="molecule type" value="Genomic_DNA"/>
</dbReference>
<feature type="transmembrane region" description="Helical" evidence="1">
    <location>
        <begin position="6"/>
        <end position="28"/>
    </location>
</feature>
<accession>A0ABY5Y799</accession>
<dbReference type="RefSeq" id="WP_260571773.1">
    <property type="nucleotide sequence ID" value="NZ_CP104205.1"/>
</dbReference>
<sequence length="55" mass="6326">MTLTLLGQYIIKNLIILGALGVLWLEVAQENAPATKIKEVFTEPDLNPRRIFRFR</sequence>
<keyword evidence="1" id="KW-0812">Transmembrane</keyword>
<name>A0ABY5Y799_9FLAO</name>
<evidence type="ECO:0000313" key="2">
    <source>
        <dbReference type="EMBL" id="UWX54119.1"/>
    </source>
</evidence>
<keyword evidence="3" id="KW-1185">Reference proteome</keyword>
<gene>
    <name evidence="2" type="ORF">NYZ99_13920</name>
</gene>
<reference evidence="2" key="1">
    <citation type="submission" date="2022-09" db="EMBL/GenBank/DDBJ databases">
        <title>Maribacter litopenaei sp. nov., isolated from the intestinal tract of the Pacific White Shrimp, Litopenaeus vannamei.</title>
        <authorList>
            <person name="Kim S.Y."/>
            <person name="Hwang C.Y."/>
        </authorList>
    </citation>
    <scope>NUCLEOTIDE SEQUENCE</scope>
    <source>
        <strain evidence="2">HL-LV01</strain>
    </source>
</reference>
<protein>
    <submittedName>
        <fullName evidence="2">Uncharacterized protein</fullName>
    </submittedName>
</protein>
<evidence type="ECO:0000313" key="3">
    <source>
        <dbReference type="Proteomes" id="UP001059209"/>
    </source>
</evidence>
<proteinExistence type="predicted"/>
<organism evidence="2 3">
    <name type="scientific">Maribacter litopenaei</name>
    <dbReference type="NCBI Taxonomy" id="2976127"/>
    <lineage>
        <taxon>Bacteria</taxon>
        <taxon>Pseudomonadati</taxon>
        <taxon>Bacteroidota</taxon>
        <taxon>Flavobacteriia</taxon>
        <taxon>Flavobacteriales</taxon>
        <taxon>Flavobacteriaceae</taxon>
        <taxon>Maribacter</taxon>
    </lineage>
</organism>
<keyword evidence="1" id="KW-0472">Membrane</keyword>